<reference evidence="2 3" key="1">
    <citation type="journal article" date="2024" name="J Genomics">
        <title>Draft genome sequencing and assembly of Favolaschia claudopus CIRM-BRFM 2984 isolated from oak limbs.</title>
        <authorList>
            <person name="Navarro D."/>
            <person name="Drula E."/>
            <person name="Chaduli D."/>
            <person name="Cazenave R."/>
            <person name="Ahrendt S."/>
            <person name="Wang J."/>
            <person name="Lipzen A."/>
            <person name="Daum C."/>
            <person name="Barry K."/>
            <person name="Grigoriev I.V."/>
            <person name="Favel A."/>
            <person name="Rosso M.N."/>
            <person name="Martin F."/>
        </authorList>
    </citation>
    <scope>NUCLEOTIDE SEQUENCE [LARGE SCALE GENOMIC DNA]</scope>
    <source>
        <strain evidence="2 3">CIRM-BRFM 2984</strain>
    </source>
</reference>
<gene>
    <name evidence="2" type="ORF">R3P38DRAFT_1889259</name>
</gene>
<name>A0AAW0A2B9_9AGAR</name>
<organism evidence="2 3">
    <name type="scientific">Favolaschia claudopus</name>
    <dbReference type="NCBI Taxonomy" id="2862362"/>
    <lineage>
        <taxon>Eukaryota</taxon>
        <taxon>Fungi</taxon>
        <taxon>Dikarya</taxon>
        <taxon>Basidiomycota</taxon>
        <taxon>Agaricomycotina</taxon>
        <taxon>Agaricomycetes</taxon>
        <taxon>Agaricomycetidae</taxon>
        <taxon>Agaricales</taxon>
        <taxon>Marasmiineae</taxon>
        <taxon>Mycenaceae</taxon>
        <taxon>Favolaschia</taxon>
    </lineage>
</organism>
<proteinExistence type="predicted"/>
<evidence type="ECO:0000313" key="2">
    <source>
        <dbReference type="EMBL" id="KAK6997461.1"/>
    </source>
</evidence>
<accession>A0AAW0A2B9</accession>
<protein>
    <submittedName>
        <fullName evidence="2">Uncharacterized protein</fullName>
    </submittedName>
</protein>
<feature type="region of interest" description="Disordered" evidence="1">
    <location>
        <begin position="1"/>
        <end position="44"/>
    </location>
</feature>
<evidence type="ECO:0000256" key="1">
    <source>
        <dbReference type="SAM" id="MobiDB-lite"/>
    </source>
</evidence>
<feature type="compositionally biased region" description="Polar residues" evidence="1">
    <location>
        <begin position="26"/>
        <end position="44"/>
    </location>
</feature>
<keyword evidence="3" id="KW-1185">Reference proteome</keyword>
<sequence length="203" mass="23203">MAKSVKATATQQTSRDWPGWRGPRWTSRTAGIPRNQSQLCDGHNNPSLSLRVSPRLADVDEDLCSAQRRRGSPRRESVSSVLRVNLAALQRRSSWFYNCHSMNIYQALCQFPCSRQIQQARRVGVITDDVHNRRMAIYQPENASTNGAPVRITHERNAFEDRRSTRVFLRSAQEYPFRCLSSLSTSLPYESNRNPPRSILLSV</sequence>
<dbReference type="Proteomes" id="UP001362999">
    <property type="component" value="Unassembled WGS sequence"/>
</dbReference>
<evidence type="ECO:0000313" key="3">
    <source>
        <dbReference type="Proteomes" id="UP001362999"/>
    </source>
</evidence>
<dbReference type="AlphaFoldDB" id="A0AAW0A2B9"/>
<dbReference type="EMBL" id="JAWWNJ010000090">
    <property type="protein sequence ID" value="KAK6997461.1"/>
    <property type="molecule type" value="Genomic_DNA"/>
</dbReference>
<comment type="caution">
    <text evidence="2">The sequence shown here is derived from an EMBL/GenBank/DDBJ whole genome shotgun (WGS) entry which is preliminary data.</text>
</comment>